<feature type="transmembrane region" description="Helical" evidence="1">
    <location>
        <begin position="93"/>
        <end position="114"/>
    </location>
</feature>
<name>A0A3M6TNG1_POCDA</name>
<feature type="transmembrane region" description="Helical" evidence="1">
    <location>
        <begin position="126"/>
        <end position="143"/>
    </location>
</feature>
<organism evidence="2 3">
    <name type="scientific">Pocillopora damicornis</name>
    <name type="common">Cauliflower coral</name>
    <name type="synonym">Millepora damicornis</name>
    <dbReference type="NCBI Taxonomy" id="46731"/>
    <lineage>
        <taxon>Eukaryota</taxon>
        <taxon>Metazoa</taxon>
        <taxon>Cnidaria</taxon>
        <taxon>Anthozoa</taxon>
        <taxon>Hexacorallia</taxon>
        <taxon>Scleractinia</taxon>
        <taxon>Astrocoeniina</taxon>
        <taxon>Pocilloporidae</taxon>
        <taxon>Pocillopora</taxon>
    </lineage>
</organism>
<gene>
    <name evidence="2" type="ORF">pdam_00020882</name>
</gene>
<dbReference type="AlphaFoldDB" id="A0A3M6TNG1"/>
<dbReference type="Proteomes" id="UP000275408">
    <property type="component" value="Unassembled WGS sequence"/>
</dbReference>
<keyword evidence="3" id="KW-1185">Reference proteome</keyword>
<protein>
    <submittedName>
        <fullName evidence="2">Uncharacterized protein</fullName>
    </submittedName>
</protein>
<evidence type="ECO:0000313" key="3">
    <source>
        <dbReference type="Proteomes" id="UP000275408"/>
    </source>
</evidence>
<reference evidence="2 3" key="1">
    <citation type="journal article" date="2018" name="Sci. Rep.">
        <title>Comparative analysis of the Pocillopora damicornis genome highlights role of immune system in coral evolution.</title>
        <authorList>
            <person name="Cunning R."/>
            <person name="Bay R.A."/>
            <person name="Gillette P."/>
            <person name="Baker A.C."/>
            <person name="Traylor-Knowles N."/>
        </authorList>
    </citation>
    <scope>NUCLEOTIDE SEQUENCE [LARGE SCALE GENOMIC DNA]</scope>
    <source>
        <strain evidence="2">RSMAS</strain>
        <tissue evidence="2">Whole animal</tissue>
    </source>
</reference>
<sequence>MQPFLYFLSAKTTNFQEPRNIGYSNSSLLEVPIFRLLEMSENDRLITEARGIQHTRIAVEDVGRAVRVRNTMYAYSNHFITQSRPYFRRQLPTYIDCVCFLWLTWAMFWASWLGALADKGGYYKGAPFYCFFVCAIFIGIFCQHEIVNRKSLRIVLTQPVLDGQQKLNALYEVTVTELQGMALQNYQAGIGFVHVSEGKVKFQAFNRKAEQAMICARKTSRCMLILFLGSACFNFYFMMTSSLGLAFSRE</sequence>
<accession>A0A3M6TNG1</accession>
<feature type="transmembrane region" description="Helical" evidence="1">
    <location>
        <begin position="223"/>
        <end position="247"/>
    </location>
</feature>
<proteinExistence type="predicted"/>
<keyword evidence="1" id="KW-0812">Transmembrane</keyword>
<dbReference type="OrthoDB" id="5972468at2759"/>
<keyword evidence="1" id="KW-0472">Membrane</keyword>
<keyword evidence="1" id="KW-1133">Transmembrane helix</keyword>
<comment type="caution">
    <text evidence="2">The sequence shown here is derived from an EMBL/GenBank/DDBJ whole genome shotgun (WGS) entry which is preliminary data.</text>
</comment>
<evidence type="ECO:0000313" key="2">
    <source>
        <dbReference type="EMBL" id="RMX42916.1"/>
    </source>
</evidence>
<dbReference type="EMBL" id="RCHS01003251">
    <property type="protein sequence ID" value="RMX42916.1"/>
    <property type="molecule type" value="Genomic_DNA"/>
</dbReference>
<evidence type="ECO:0000256" key="1">
    <source>
        <dbReference type="SAM" id="Phobius"/>
    </source>
</evidence>